<dbReference type="GO" id="GO:0005524">
    <property type="term" value="F:ATP binding"/>
    <property type="evidence" value="ECO:0007669"/>
    <property type="project" value="UniProtKB-KW"/>
</dbReference>
<dbReference type="InterPro" id="IPR041682">
    <property type="entry name" value="AAA_14"/>
</dbReference>
<keyword evidence="2" id="KW-0067">ATP-binding</keyword>
<evidence type="ECO:0000259" key="1">
    <source>
        <dbReference type="Pfam" id="PF13173"/>
    </source>
</evidence>
<protein>
    <submittedName>
        <fullName evidence="2">ATP-binding protein</fullName>
    </submittedName>
</protein>
<gene>
    <name evidence="2" type="ORF">ENU66_03315</name>
</gene>
<feature type="domain" description="AAA" evidence="1">
    <location>
        <begin position="60"/>
        <end position="209"/>
    </location>
</feature>
<dbReference type="PANTHER" id="PTHR42990:SF1">
    <property type="entry name" value="AAA+ ATPASE DOMAIN-CONTAINING PROTEIN"/>
    <property type="match status" value="1"/>
</dbReference>
<dbReference type="CDD" id="cd00009">
    <property type="entry name" value="AAA"/>
    <property type="match status" value="1"/>
</dbReference>
<dbReference type="Gene3D" id="3.40.50.300">
    <property type="entry name" value="P-loop containing nucleotide triphosphate hydrolases"/>
    <property type="match status" value="1"/>
</dbReference>
<keyword evidence="2" id="KW-0547">Nucleotide-binding</keyword>
<dbReference type="Pfam" id="PF13173">
    <property type="entry name" value="AAA_14"/>
    <property type="match status" value="1"/>
</dbReference>
<dbReference type="SUPFAM" id="SSF52540">
    <property type="entry name" value="P-loop containing nucleoside triphosphate hydrolases"/>
    <property type="match status" value="1"/>
</dbReference>
<dbReference type="AlphaFoldDB" id="A0A7V3ZXC5"/>
<proteinExistence type="predicted"/>
<organism evidence="2">
    <name type="scientific">candidate division WOR-3 bacterium</name>
    <dbReference type="NCBI Taxonomy" id="2052148"/>
    <lineage>
        <taxon>Bacteria</taxon>
        <taxon>Bacteria division WOR-3</taxon>
    </lineage>
</organism>
<reference evidence="2" key="1">
    <citation type="journal article" date="2020" name="mSystems">
        <title>Genome- and Community-Level Interaction Insights into Carbon Utilization and Element Cycling Functions of Hydrothermarchaeota in Hydrothermal Sediment.</title>
        <authorList>
            <person name="Zhou Z."/>
            <person name="Liu Y."/>
            <person name="Xu W."/>
            <person name="Pan J."/>
            <person name="Luo Z.H."/>
            <person name="Li M."/>
        </authorList>
    </citation>
    <scope>NUCLEOTIDE SEQUENCE [LARGE SCALE GENOMIC DNA]</scope>
    <source>
        <strain evidence="2">SpSt-69</strain>
    </source>
</reference>
<name>A0A7V3ZXC5_UNCW3</name>
<evidence type="ECO:0000313" key="2">
    <source>
        <dbReference type="EMBL" id="HGL17349.1"/>
    </source>
</evidence>
<comment type="caution">
    <text evidence="2">The sequence shown here is derived from an EMBL/GenBank/DDBJ whole genome shotgun (WGS) entry which is preliminary data.</text>
</comment>
<dbReference type="InterPro" id="IPR027417">
    <property type="entry name" value="P-loop_NTPase"/>
</dbReference>
<dbReference type="EMBL" id="DTDJ01000025">
    <property type="protein sequence ID" value="HGL17349.1"/>
    <property type="molecule type" value="Genomic_DNA"/>
</dbReference>
<accession>A0A7V3ZXC5</accession>
<dbReference type="PANTHER" id="PTHR42990">
    <property type="entry name" value="ATPASE"/>
    <property type="match status" value="1"/>
</dbReference>
<sequence length="507" mass="58420">MATREQIERFHRLWTADVDKLLEDYIYTDELKLNPTRSIFSHYLSLLDKFVKDNLLDLEKINLISGIRGVGKTTLLAQIYFLQRYIGNNLLPASADYSNVVSKISYKVYLDVARMTAEKITLHEYFNYLLEVYKMNLVDLKHKLIILLDEVHYDENWGLFLKSLYDTTKRHKNVLVIATGSCALKVKMNPDLSRRSTLMEMYPLKFSEFITLKFPTIISDSTSFLESFSNNFTHAALNCNDAKCVFDFCKDVQNEVSSIYSKLPPDIEEDFLHIGGFPFVLGITQKKALALEYIYSVIEKLITKDILKMKSFSSPTLSKIEDLIYLIASSDSTDYNKLCKTLNLDFKILQSVMDVLVKSGLLVEIRSYGEKYVKVRKPKKYLFISPSLRVSVLKGLIPSELKGKILEDYIALTFLQDFKKREFELGEISLMHDSSQNGADFILRIGDNKSVIIEVGYGKDHYGMRQIEHTAQKIKNFTYGIVISNKGDLELLNDKVVKIPLKYWLLI</sequence>